<comment type="caution">
    <text evidence="1">The sequence shown here is derived from an EMBL/GenBank/DDBJ whole genome shotgun (WGS) entry which is preliminary data.</text>
</comment>
<dbReference type="Proteomes" id="UP000462363">
    <property type="component" value="Unassembled WGS sequence"/>
</dbReference>
<protein>
    <submittedName>
        <fullName evidence="1">Uncharacterized protein</fullName>
    </submittedName>
</protein>
<reference evidence="1 2" key="1">
    <citation type="submission" date="2019-08" db="EMBL/GenBank/DDBJ databases">
        <title>In-depth cultivation of the pig gut microbiome towards novel bacterial diversity and tailored functional studies.</title>
        <authorList>
            <person name="Wylensek D."/>
            <person name="Hitch T.C.A."/>
            <person name="Clavel T."/>
        </authorList>
    </citation>
    <scope>NUCLEOTIDE SEQUENCE [LARGE SCALE GENOMIC DNA]</scope>
    <source>
        <strain evidence="1 2">BL-389-WT-3D</strain>
    </source>
</reference>
<proteinExistence type="predicted"/>
<dbReference type="AlphaFoldDB" id="A0A844F316"/>
<dbReference type="RefSeq" id="WP_154322723.1">
    <property type="nucleotide sequence ID" value="NZ_VUMB01000002.1"/>
</dbReference>
<evidence type="ECO:0000313" key="2">
    <source>
        <dbReference type="Proteomes" id="UP000462363"/>
    </source>
</evidence>
<dbReference type="EMBL" id="VUMB01000002">
    <property type="protein sequence ID" value="MSS38963.1"/>
    <property type="molecule type" value="Genomic_DNA"/>
</dbReference>
<gene>
    <name evidence="1" type="ORF">FYJ37_01010</name>
</gene>
<name>A0A844F316_CLOSV</name>
<evidence type="ECO:0000313" key="1">
    <source>
        <dbReference type="EMBL" id="MSS38963.1"/>
    </source>
</evidence>
<organism evidence="1 2">
    <name type="scientific">Clostridium scindens (strain JCM 10418 / VPI 12708)</name>
    <dbReference type="NCBI Taxonomy" id="29347"/>
    <lineage>
        <taxon>Bacteria</taxon>
        <taxon>Bacillati</taxon>
        <taxon>Bacillota</taxon>
        <taxon>Clostridia</taxon>
        <taxon>Lachnospirales</taxon>
        <taxon>Lachnospiraceae</taxon>
    </lineage>
</organism>
<sequence length="77" mass="8958">MKNNISIMTPLISITQLLADYECTYNESEEIISLLQDHIKQSRENEEYETVSDYIKGRKTNCVDNVVIKPMKHAFGY</sequence>
<accession>A0A844F316</accession>